<protein>
    <submittedName>
        <fullName evidence="2">Uncharacterized protein</fullName>
    </submittedName>
</protein>
<evidence type="ECO:0000313" key="2">
    <source>
        <dbReference type="EMBL" id="OGM01225.1"/>
    </source>
</evidence>
<feature type="transmembrane region" description="Helical" evidence="1">
    <location>
        <begin position="12"/>
        <end position="34"/>
    </location>
</feature>
<dbReference type="AlphaFoldDB" id="A0A1F7WGQ0"/>
<evidence type="ECO:0000313" key="3">
    <source>
        <dbReference type="Proteomes" id="UP000176988"/>
    </source>
</evidence>
<reference evidence="2 3" key="1">
    <citation type="journal article" date="2016" name="Nat. Commun.">
        <title>Thousands of microbial genomes shed light on interconnected biogeochemical processes in an aquifer system.</title>
        <authorList>
            <person name="Anantharaman K."/>
            <person name="Brown C.T."/>
            <person name="Hug L.A."/>
            <person name="Sharon I."/>
            <person name="Castelle C.J."/>
            <person name="Probst A.J."/>
            <person name="Thomas B.C."/>
            <person name="Singh A."/>
            <person name="Wilkins M.J."/>
            <person name="Karaoz U."/>
            <person name="Brodie E.L."/>
            <person name="Williams K.H."/>
            <person name="Hubbard S.S."/>
            <person name="Banfield J.F."/>
        </authorList>
    </citation>
    <scope>NUCLEOTIDE SEQUENCE [LARGE SCALE GENOMIC DNA]</scope>
</reference>
<dbReference type="EMBL" id="MGFG01000010">
    <property type="protein sequence ID" value="OGM01225.1"/>
    <property type="molecule type" value="Genomic_DNA"/>
</dbReference>
<keyword evidence="1" id="KW-1133">Transmembrane helix</keyword>
<gene>
    <name evidence="2" type="ORF">A2480_01670</name>
</gene>
<name>A0A1F7WGQ0_9BACT</name>
<dbReference type="STRING" id="1802424.A2480_01670"/>
<proteinExistence type="predicted"/>
<keyword evidence="1" id="KW-0812">Transmembrane</keyword>
<accession>A0A1F7WGQ0</accession>
<comment type="caution">
    <text evidence="2">The sequence shown here is derived from an EMBL/GenBank/DDBJ whole genome shotgun (WGS) entry which is preliminary data.</text>
</comment>
<sequence>MEHKKHHIFSEFLVLGIFAAVIVAGFGFAAWTAYRSEVLQNETLVEEEAPTVEGYRAEARLVMVPFLDQVSVLEEGNLSDQVSESMLTLVDTIQERLLRMRVPGSERDAHLSFVTLIDRWRQMISPDEDSSEDVESLRRQTSDLSIRFSWLTESNRL</sequence>
<organism evidence="2 3">
    <name type="scientific">Candidatus Uhrbacteria bacterium RIFOXYC2_FULL_47_19</name>
    <dbReference type="NCBI Taxonomy" id="1802424"/>
    <lineage>
        <taxon>Bacteria</taxon>
        <taxon>Candidatus Uhriibacteriota</taxon>
    </lineage>
</organism>
<dbReference type="Proteomes" id="UP000176988">
    <property type="component" value="Unassembled WGS sequence"/>
</dbReference>
<keyword evidence="1" id="KW-0472">Membrane</keyword>
<evidence type="ECO:0000256" key="1">
    <source>
        <dbReference type="SAM" id="Phobius"/>
    </source>
</evidence>